<proteinExistence type="predicted"/>
<evidence type="ECO:0000313" key="2">
    <source>
        <dbReference type="Proteomes" id="UP001295444"/>
    </source>
</evidence>
<dbReference type="AlphaFoldDB" id="A0AAD1VSS7"/>
<organism evidence="1 2">
    <name type="scientific">Pelobates cultripes</name>
    <name type="common">Western spadefoot toad</name>
    <dbReference type="NCBI Taxonomy" id="61616"/>
    <lineage>
        <taxon>Eukaryota</taxon>
        <taxon>Metazoa</taxon>
        <taxon>Chordata</taxon>
        <taxon>Craniata</taxon>
        <taxon>Vertebrata</taxon>
        <taxon>Euteleostomi</taxon>
        <taxon>Amphibia</taxon>
        <taxon>Batrachia</taxon>
        <taxon>Anura</taxon>
        <taxon>Pelobatoidea</taxon>
        <taxon>Pelobatidae</taxon>
        <taxon>Pelobates</taxon>
    </lineage>
</organism>
<gene>
    <name evidence="1" type="ORF">PECUL_23A011609</name>
</gene>
<evidence type="ECO:0000313" key="1">
    <source>
        <dbReference type="EMBL" id="CAH2251113.1"/>
    </source>
</evidence>
<keyword evidence="2" id="KW-1185">Reference proteome</keyword>
<accession>A0AAD1VSS7</accession>
<name>A0AAD1VSS7_PELCU</name>
<sequence>MGWKNKKYKADKILVTADIGEMLRRPQGAMKPVMTPLSDGLSYPYSELSLPDMEELDMIVRRPRADIPAKWTEGSPVMEGALKVLLDDLRCNVAADINSFKEEISGVSRCLHDTEVTASANHAHITSIEPEIGAIAKAKMQNLKAAMVEVEEHKNRGHT</sequence>
<reference evidence="1" key="1">
    <citation type="submission" date="2022-03" db="EMBL/GenBank/DDBJ databases">
        <authorList>
            <person name="Alioto T."/>
            <person name="Alioto T."/>
            <person name="Gomez Garrido J."/>
        </authorList>
    </citation>
    <scope>NUCLEOTIDE SEQUENCE</scope>
</reference>
<protein>
    <submittedName>
        <fullName evidence="1">Uncharacterized protein</fullName>
    </submittedName>
</protein>
<dbReference type="Proteomes" id="UP001295444">
    <property type="component" value="Chromosome 02"/>
</dbReference>
<dbReference type="EMBL" id="OW240913">
    <property type="protein sequence ID" value="CAH2251113.1"/>
    <property type="molecule type" value="Genomic_DNA"/>
</dbReference>